<evidence type="ECO:0000256" key="10">
    <source>
        <dbReference type="ARBA" id="ARBA00023242"/>
    </source>
</evidence>
<dbReference type="EMBL" id="QLNQ01000027">
    <property type="protein sequence ID" value="RCK59242.1"/>
    <property type="molecule type" value="Genomic_DNA"/>
</dbReference>
<protein>
    <recommendedName>
        <fullName evidence="5">Elongator complex protein 2</fullName>
    </recommendedName>
</protein>
<keyword evidence="13" id="KW-1185">Reference proteome</keyword>
<keyword evidence="10" id="KW-0539">Nucleus</keyword>
<evidence type="ECO:0000256" key="9">
    <source>
        <dbReference type="ARBA" id="ARBA00022737"/>
    </source>
</evidence>
<dbReference type="Gene3D" id="2.130.10.10">
    <property type="entry name" value="YVTN repeat-like/Quinoprotein amine dehydrogenase"/>
    <property type="match status" value="4"/>
</dbReference>
<dbReference type="OrthoDB" id="27911at2759"/>
<evidence type="ECO:0000256" key="8">
    <source>
        <dbReference type="ARBA" id="ARBA00022694"/>
    </source>
</evidence>
<name>A0A367Y2F9_9ASCO</name>
<dbReference type="InterPro" id="IPR001680">
    <property type="entry name" value="WD40_rpt"/>
</dbReference>
<comment type="pathway">
    <text evidence="3">tRNA modification; 5-methoxycarbonylmethyl-2-thiouridine-tRNA biosynthesis.</text>
</comment>
<comment type="subcellular location">
    <subcellularLocation>
        <location evidence="2">Cytoplasm</location>
    </subcellularLocation>
    <subcellularLocation>
        <location evidence="1">Nucleus</location>
    </subcellularLocation>
</comment>
<dbReference type="GO" id="GO:0033588">
    <property type="term" value="C:elongator holoenzyme complex"/>
    <property type="evidence" value="ECO:0007669"/>
    <property type="project" value="InterPro"/>
</dbReference>
<dbReference type="SUPFAM" id="SSF101908">
    <property type="entry name" value="Putative isomerase YbhE"/>
    <property type="match status" value="1"/>
</dbReference>
<evidence type="ECO:0000256" key="5">
    <source>
        <dbReference type="ARBA" id="ARBA00020267"/>
    </source>
</evidence>
<evidence type="ECO:0000256" key="11">
    <source>
        <dbReference type="PROSITE-ProRule" id="PRU00221"/>
    </source>
</evidence>
<dbReference type="PROSITE" id="PS50082">
    <property type="entry name" value="WD_REPEATS_2"/>
    <property type="match status" value="5"/>
</dbReference>
<dbReference type="STRING" id="5486.A0A367Y2F9"/>
<dbReference type="PANTHER" id="PTHR44111">
    <property type="entry name" value="ELONGATOR COMPLEX PROTEIN 2"/>
    <property type="match status" value="1"/>
</dbReference>
<dbReference type="UniPathway" id="UPA00988"/>
<dbReference type="FunFam" id="2.130.10.10:FF:000400">
    <property type="entry name" value="Elongator acetyltransferase complex subunit 2"/>
    <property type="match status" value="1"/>
</dbReference>
<dbReference type="InterPro" id="IPR015943">
    <property type="entry name" value="WD40/YVTN_repeat-like_dom_sf"/>
</dbReference>
<feature type="repeat" description="WD" evidence="11">
    <location>
        <begin position="56"/>
        <end position="88"/>
    </location>
</feature>
<evidence type="ECO:0000256" key="6">
    <source>
        <dbReference type="ARBA" id="ARBA00022490"/>
    </source>
</evidence>
<evidence type="ECO:0000313" key="12">
    <source>
        <dbReference type="EMBL" id="RCK59242.1"/>
    </source>
</evidence>
<evidence type="ECO:0000256" key="4">
    <source>
        <dbReference type="ARBA" id="ARBA00005881"/>
    </source>
</evidence>
<evidence type="ECO:0000256" key="7">
    <source>
        <dbReference type="ARBA" id="ARBA00022574"/>
    </source>
</evidence>
<dbReference type="GO" id="GO:0005634">
    <property type="term" value="C:nucleus"/>
    <property type="evidence" value="ECO:0007669"/>
    <property type="project" value="UniProtKB-SubCell"/>
</dbReference>
<sequence length="798" mass="89505">MTTSEVTQEAVFIGANKQNYVSDYNPNNNVIAFGAANTVALWKPLDSNHNGVYYTLKEHSQEVTGVKFLPNSLYLISIGEDHVVNVWKQNGSIYEHSQSLNEHSHSVTCIAVINEKLFVTGGADHQIIIWVYDNSTNEFKLGEKFQVKENFYPLTLAIQDIEKDNYLIAIGGTTNNIYIYNFELKGYQVLSLRKSAELTGHEDWIKCLEFVTEETHKNYILASGAQDRYVRLWRLKLNELIDDSDEDPTKLVLLSNKQYKFDLASGSRAAFSFEALIMGHDDWISGLQWHPSCKDPLAKDRKFQLLTCTADTALMIWEMDSDSGIWVCVNRLGEMSVKGASTATGASGGFWSCLWFIDPSTQEHYVLASGKTGSFRVYKSDADGKSFASTLGITGAVRDITDIKWSVDGDYFVATSLDQTTRLYAPWKKNNSESWHEFARPQIHGYDMICYDNITPTKFVSGGDEKILRVFEMTKSISKLLEGLCGIKVLDDESELPVTASLPVLGLSNKAENQIEQGDQQDEDEEKTPEAADDVLASLEQPPVEEYLQRHTLFPELEKLYGHGYEISCCSTSPNGKLIAAACKSNTAKHAVIRIFNVSKDYQQSPQVLLGHNLTISSLEFSPDGQYLLAVSRDRQFSLWEVVDEDTAEFKLVELNPKAHSRILWDCSWLPADNFFTTVSRDKQIKLWKVADDKVQLVASTKLSEPITSVSVYKGGLINNHAVVAVGLEDGGIEIFTVNLANPEFKHVLSFEKEITPSGRIEKLSFSSKRHNKNRFLLGVGSKDTSARLYSIDQTLFV</sequence>
<feature type="repeat" description="WD" evidence="11">
    <location>
        <begin position="100"/>
        <end position="130"/>
    </location>
</feature>
<reference evidence="12 13" key="1">
    <citation type="submission" date="2018-06" db="EMBL/GenBank/DDBJ databases">
        <title>Whole genome sequencing of Candida tropicalis (genome annotated by CSBL at Korea University).</title>
        <authorList>
            <person name="Ahn J."/>
        </authorList>
    </citation>
    <scope>NUCLEOTIDE SEQUENCE [LARGE SCALE GENOMIC DNA]</scope>
    <source>
        <strain evidence="12 13">ATCC 20962</strain>
    </source>
</reference>
<dbReference type="AlphaFoldDB" id="A0A367Y2F9"/>
<evidence type="ECO:0000256" key="1">
    <source>
        <dbReference type="ARBA" id="ARBA00004123"/>
    </source>
</evidence>
<keyword evidence="6" id="KW-0963">Cytoplasm</keyword>
<dbReference type="GO" id="GO:0002098">
    <property type="term" value="P:tRNA wobble uridine modification"/>
    <property type="evidence" value="ECO:0007669"/>
    <property type="project" value="InterPro"/>
</dbReference>
<feature type="repeat" description="WD" evidence="11">
    <location>
        <begin position="609"/>
        <end position="650"/>
    </location>
</feature>
<organism evidence="12 13">
    <name type="scientific">Candida viswanathii</name>
    <dbReference type="NCBI Taxonomy" id="5486"/>
    <lineage>
        <taxon>Eukaryota</taxon>
        <taxon>Fungi</taxon>
        <taxon>Dikarya</taxon>
        <taxon>Ascomycota</taxon>
        <taxon>Saccharomycotina</taxon>
        <taxon>Pichiomycetes</taxon>
        <taxon>Debaryomycetaceae</taxon>
        <taxon>Candida/Lodderomyces clade</taxon>
        <taxon>Candida</taxon>
    </lineage>
</organism>
<comment type="caution">
    <text evidence="12">The sequence shown here is derived from an EMBL/GenBank/DDBJ whole genome shotgun (WGS) entry which is preliminary data.</text>
</comment>
<proteinExistence type="inferred from homology"/>
<evidence type="ECO:0000256" key="2">
    <source>
        <dbReference type="ARBA" id="ARBA00004496"/>
    </source>
</evidence>
<dbReference type="Pfam" id="PF00400">
    <property type="entry name" value="WD40"/>
    <property type="match status" value="7"/>
</dbReference>
<keyword evidence="7 11" id="KW-0853">WD repeat</keyword>
<evidence type="ECO:0000313" key="13">
    <source>
        <dbReference type="Proteomes" id="UP000253472"/>
    </source>
</evidence>
<keyword evidence="9" id="KW-0677">Repeat</keyword>
<keyword evidence="8" id="KW-0819">tRNA processing</keyword>
<gene>
    <name evidence="12" type="primary">ELP2_0</name>
    <name evidence="12" type="ORF">Cantr_07530</name>
</gene>
<comment type="similarity">
    <text evidence="4">Belongs to the WD repeat ELP2 family.</text>
</comment>
<dbReference type="SUPFAM" id="SSF50978">
    <property type="entry name" value="WD40 repeat-like"/>
    <property type="match status" value="2"/>
</dbReference>
<evidence type="ECO:0000256" key="3">
    <source>
        <dbReference type="ARBA" id="ARBA00005043"/>
    </source>
</evidence>
<dbReference type="InterPro" id="IPR036322">
    <property type="entry name" value="WD40_repeat_dom_sf"/>
</dbReference>
<dbReference type="SMART" id="SM00320">
    <property type="entry name" value="WD40"/>
    <property type="match status" value="10"/>
</dbReference>
<feature type="repeat" description="WD" evidence="11">
    <location>
        <begin position="198"/>
        <end position="243"/>
    </location>
</feature>
<dbReference type="InterPro" id="IPR037289">
    <property type="entry name" value="Elp2"/>
</dbReference>
<dbReference type="Proteomes" id="UP000253472">
    <property type="component" value="Unassembled WGS sequence"/>
</dbReference>
<feature type="repeat" description="WD" evidence="11">
    <location>
        <begin position="657"/>
        <end position="698"/>
    </location>
</feature>
<accession>A0A367Y2F9</accession>
<dbReference type="PROSITE" id="PS50294">
    <property type="entry name" value="WD_REPEATS_REGION"/>
    <property type="match status" value="3"/>
</dbReference>
<dbReference type="PANTHER" id="PTHR44111:SF1">
    <property type="entry name" value="ELONGATOR COMPLEX PROTEIN 2"/>
    <property type="match status" value="1"/>
</dbReference>
<dbReference type="GO" id="GO:0005737">
    <property type="term" value="C:cytoplasm"/>
    <property type="evidence" value="ECO:0007669"/>
    <property type="project" value="UniProtKB-SubCell"/>
</dbReference>